<accession>A0A380RUW1</accession>
<evidence type="ECO:0000313" key="1">
    <source>
        <dbReference type="EMBL" id="SUQ19296.1"/>
    </source>
</evidence>
<dbReference type="AlphaFoldDB" id="A0A380RUW1"/>
<gene>
    <name evidence="1" type="ORF">SAMN05661053_0526</name>
</gene>
<dbReference type="Gene3D" id="3.40.50.1010">
    <property type="entry name" value="5'-nuclease"/>
    <property type="match status" value="1"/>
</dbReference>
<dbReference type="SUPFAM" id="SSF88723">
    <property type="entry name" value="PIN domain-like"/>
    <property type="match status" value="1"/>
</dbReference>
<dbReference type="InterPro" id="IPR029060">
    <property type="entry name" value="PIN-like_dom_sf"/>
</dbReference>
<reference evidence="1 2" key="1">
    <citation type="submission" date="2017-08" db="EMBL/GenBank/DDBJ databases">
        <authorList>
            <person name="de Groot N.N."/>
        </authorList>
    </citation>
    <scope>NUCLEOTIDE SEQUENCE [LARGE SCALE GENOMIC DNA]</scope>
    <source>
        <strain evidence="1 2">HM2</strain>
    </source>
</reference>
<sequence>MMPLTWKSTNRSKKMIKSIEQSRILFLDSGPLVRLLQMHPDYYPIVSGVLDGVYENNVQVLVSSVTLFEICKKAYGANDGVLARQYREFFEKSSNVRLCEVNADVSLKAAELFAAAARTNHKLTEAESLRLATAFVNGADCILTECANFRDDTDALVVTLDEL</sequence>
<proteinExistence type="predicted"/>
<dbReference type="Proteomes" id="UP000255423">
    <property type="component" value="Unassembled WGS sequence"/>
</dbReference>
<evidence type="ECO:0008006" key="3">
    <source>
        <dbReference type="Google" id="ProtNLM"/>
    </source>
</evidence>
<dbReference type="EMBL" id="UHJL01000001">
    <property type="protein sequence ID" value="SUQ19296.1"/>
    <property type="molecule type" value="Genomic_DNA"/>
</dbReference>
<name>A0A380RUW1_FIBSU</name>
<organism evidence="1 2">
    <name type="scientific">Fibrobacter succinogenes</name>
    <name type="common">Bacteroides succinogenes</name>
    <dbReference type="NCBI Taxonomy" id="833"/>
    <lineage>
        <taxon>Bacteria</taxon>
        <taxon>Pseudomonadati</taxon>
        <taxon>Fibrobacterota</taxon>
        <taxon>Fibrobacteria</taxon>
        <taxon>Fibrobacterales</taxon>
        <taxon>Fibrobacteraceae</taxon>
        <taxon>Fibrobacter</taxon>
    </lineage>
</organism>
<protein>
    <recommendedName>
        <fullName evidence="3">PIN domain-containing protein</fullName>
    </recommendedName>
</protein>
<evidence type="ECO:0000313" key="2">
    <source>
        <dbReference type="Proteomes" id="UP000255423"/>
    </source>
</evidence>